<organism evidence="1 2">
    <name type="scientific">Trichinella zimbabwensis</name>
    <dbReference type="NCBI Taxonomy" id="268475"/>
    <lineage>
        <taxon>Eukaryota</taxon>
        <taxon>Metazoa</taxon>
        <taxon>Ecdysozoa</taxon>
        <taxon>Nematoda</taxon>
        <taxon>Enoplea</taxon>
        <taxon>Dorylaimia</taxon>
        <taxon>Trichinellida</taxon>
        <taxon>Trichinellidae</taxon>
        <taxon>Trichinella</taxon>
    </lineage>
</organism>
<proteinExistence type="predicted"/>
<dbReference type="EMBL" id="JYDP01001625">
    <property type="protein sequence ID" value="KRY98041.1"/>
    <property type="molecule type" value="Genomic_DNA"/>
</dbReference>
<name>A0A0V1GIK0_9BILA</name>
<keyword evidence="2" id="KW-1185">Reference proteome</keyword>
<sequence>MKSHNINFEKLLLLHGHIGWQNANAEVAICQ</sequence>
<dbReference type="Proteomes" id="UP000055024">
    <property type="component" value="Unassembled WGS sequence"/>
</dbReference>
<protein>
    <submittedName>
        <fullName evidence="1">Uncharacterized protein</fullName>
    </submittedName>
</protein>
<gene>
    <name evidence="1" type="ORF">T11_12628</name>
</gene>
<reference evidence="1 2" key="1">
    <citation type="submission" date="2015-01" db="EMBL/GenBank/DDBJ databases">
        <title>Evolution of Trichinella species and genotypes.</title>
        <authorList>
            <person name="Korhonen P.K."/>
            <person name="Edoardo P."/>
            <person name="Giuseppe L.R."/>
            <person name="Gasser R.B."/>
        </authorList>
    </citation>
    <scope>NUCLEOTIDE SEQUENCE [LARGE SCALE GENOMIC DNA]</scope>
    <source>
        <strain evidence="1">ISS1029</strain>
    </source>
</reference>
<evidence type="ECO:0000313" key="1">
    <source>
        <dbReference type="EMBL" id="KRY98041.1"/>
    </source>
</evidence>
<comment type="caution">
    <text evidence="1">The sequence shown here is derived from an EMBL/GenBank/DDBJ whole genome shotgun (WGS) entry which is preliminary data.</text>
</comment>
<accession>A0A0V1GIK0</accession>
<evidence type="ECO:0000313" key="2">
    <source>
        <dbReference type="Proteomes" id="UP000055024"/>
    </source>
</evidence>
<dbReference type="AlphaFoldDB" id="A0A0V1GIK0"/>